<evidence type="ECO:0000313" key="3">
    <source>
        <dbReference type="Proteomes" id="UP000031473"/>
    </source>
</evidence>
<dbReference type="PANTHER" id="PTHR34818">
    <property type="entry name" value="PROTEIN BLI-3"/>
    <property type="match status" value="1"/>
</dbReference>
<dbReference type="PANTHER" id="PTHR34818:SF1">
    <property type="entry name" value="PROTEIN BLI-3"/>
    <property type="match status" value="1"/>
</dbReference>
<organism evidence="2 3">
    <name type="scientific">Kaistella jeonii</name>
    <dbReference type="NCBI Taxonomy" id="266749"/>
    <lineage>
        <taxon>Bacteria</taxon>
        <taxon>Pseudomonadati</taxon>
        <taxon>Bacteroidota</taxon>
        <taxon>Flavobacteriia</taxon>
        <taxon>Flavobacteriales</taxon>
        <taxon>Weeksellaceae</taxon>
        <taxon>Chryseobacterium group</taxon>
        <taxon>Kaistella</taxon>
    </lineage>
</organism>
<feature type="domain" description="General stress protein FMN-binding split barrel" evidence="1">
    <location>
        <begin position="15"/>
        <end position="160"/>
    </location>
</feature>
<dbReference type="RefSeq" id="WP_039347395.1">
    <property type="nucleotide sequence ID" value="NZ_FOLA01000001.1"/>
</dbReference>
<proteinExistence type="predicted"/>
<dbReference type="EMBL" id="JSYL01000001">
    <property type="protein sequence ID" value="KIA90481.1"/>
    <property type="molecule type" value="Genomic_DNA"/>
</dbReference>
<keyword evidence="3" id="KW-1185">Reference proteome</keyword>
<dbReference type="InterPro" id="IPR038725">
    <property type="entry name" value="YdaG_split_barrel_FMN-bd"/>
</dbReference>
<gene>
    <name evidence="2" type="ORF">OA86_00880</name>
</gene>
<dbReference type="Gene3D" id="2.30.110.10">
    <property type="entry name" value="Electron Transport, Fmn-binding Protein, Chain A"/>
    <property type="match status" value="1"/>
</dbReference>
<protein>
    <recommendedName>
        <fullName evidence="1">General stress protein FMN-binding split barrel domain-containing protein</fullName>
    </recommendedName>
</protein>
<dbReference type="AlphaFoldDB" id="A0A0C1D176"/>
<dbReference type="OrthoDB" id="1432662at2"/>
<accession>A0A0C1D176</accession>
<name>A0A0C1D176_9FLAO</name>
<reference evidence="2 3" key="1">
    <citation type="submission" date="2014-10" db="EMBL/GenBank/DDBJ databases">
        <title>Kaistella jeonii genome.</title>
        <authorList>
            <person name="Clayton J.T."/>
            <person name="Newman J.D."/>
        </authorList>
    </citation>
    <scope>NUCLEOTIDE SEQUENCE [LARGE SCALE GENOMIC DNA]</scope>
    <source>
        <strain evidence="2 3">DSM 17048</strain>
    </source>
</reference>
<dbReference type="Pfam" id="PF16242">
    <property type="entry name" value="Pyrid_ox_like"/>
    <property type="match status" value="1"/>
</dbReference>
<sequence length="171" mass="18979">MGQAQSPHKDLNGQEAIETIKKLTEKAGVCFFVTNIGKNAHSIPMSLQEVDEEGTLWFISSSESTHNENLAKDNTAQLYFLNNSSYEYVFIQGKAEVSKDRALIEKYYSHFADAWFDGKDDPRITVIGVKPDDGYYYETKDNKVFAMAKMVFAAVTGAKTEDGGVEGGLNV</sequence>
<dbReference type="InterPro" id="IPR012349">
    <property type="entry name" value="Split_barrel_FMN-bd"/>
</dbReference>
<evidence type="ECO:0000259" key="1">
    <source>
        <dbReference type="Pfam" id="PF16242"/>
    </source>
</evidence>
<dbReference type="Proteomes" id="UP000031473">
    <property type="component" value="Unassembled WGS sequence"/>
</dbReference>
<comment type="caution">
    <text evidence="2">The sequence shown here is derived from an EMBL/GenBank/DDBJ whole genome shotgun (WGS) entry which is preliminary data.</text>
</comment>
<dbReference type="InterPro" id="IPR052917">
    <property type="entry name" value="Stress-Dev_Protein"/>
</dbReference>
<dbReference type="STRING" id="266749.SAMN05421876_101357"/>
<dbReference type="SUPFAM" id="SSF50475">
    <property type="entry name" value="FMN-binding split barrel"/>
    <property type="match status" value="1"/>
</dbReference>
<evidence type="ECO:0000313" key="2">
    <source>
        <dbReference type="EMBL" id="KIA90481.1"/>
    </source>
</evidence>